<accession>A0A179SUC0</accession>
<dbReference type="Proteomes" id="UP000078534">
    <property type="component" value="Unassembled WGS sequence"/>
</dbReference>
<reference evidence="2" key="1">
    <citation type="submission" date="2016-04" db="EMBL/GenBank/DDBJ databases">
        <authorList>
            <person name="Lyu Z."/>
            <person name="Lyu W."/>
        </authorList>
    </citation>
    <scope>NUCLEOTIDE SEQUENCE [LARGE SCALE GENOMIC DNA]</scope>
    <source>
        <strain evidence="2">C44</strain>
    </source>
</reference>
<gene>
    <name evidence="1" type="ORF">A6K24_25125</name>
</gene>
<protein>
    <submittedName>
        <fullName evidence="1">Uncharacterized protein</fullName>
    </submittedName>
</protein>
<proteinExistence type="predicted"/>
<name>A0A179SUC0_9BACI</name>
<keyword evidence="2" id="KW-1185">Reference proteome</keyword>
<dbReference type="OrthoDB" id="2641610at2"/>
<comment type="caution">
    <text evidence="1">The sequence shown here is derived from an EMBL/GenBank/DDBJ whole genome shotgun (WGS) entry which is preliminary data.</text>
</comment>
<sequence length="146" mass="14672">MGQFVDAQISQNISYSGGIAAPVTSTPTLFGTLGLNTSGAGSNLRVQFTATAAISSLATVAVPIAIEIYRGIGPGRVLVYSAVETSPAIGVLGVASRTIITLTGADSNPPNTGSLVYQAFISIPGGIPIAPTRTGPESFNAAVYSN</sequence>
<evidence type="ECO:0000313" key="2">
    <source>
        <dbReference type="Proteomes" id="UP000078534"/>
    </source>
</evidence>
<dbReference type="AlphaFoldDB" id="A0A179SUC0"/>
<dbReference type="RefSeq" id="WP_066335795.1">
    <property type="nucleotide sequence ID" value="NZ_LWSG01000026.1"/>
</dbReference>
<evidence type="ECO:0000313" key="1">
    <source>
        <dbReference type="EMBL" id="OAS84630.1"/>
    </source>
</evidence>
<organism evidence="1 2">
    <name type="scientific">Metabacillus litoralis</name>
    <dbReference type="NCBI Taxonomy" id="152268"/>
    <lineage>
        <taxon>Bacteria</taxon>
        <taxon>Bacillati</taxon>
        <taxon>Bacillota</taxon>
        <taxon>Bacilli</taxon>
        <taxon>Bacillales</taxon>
        <taxon>Bacillaceae</taxon>
        <taxon>Metabacillus</taxon>
    </lineage>
</organism>
<dbReference type="EMBL" id="LWSG01000026">
    <property type="protein sequence ID" value="OAS84630.1"/>
    <property type="molecule type" value="Genomic_DNA"/>
</dbReference>